<reference evidence="1" key="1">
    <citation type="submission" date="2021-03" db="EMBL/GenBank/DDBJ databases">
        <title>Acanthopleuribacteraceae sp. M133.</title>
        <authorList>
            <person name="Wang G."/>
        </authorList>
    </citation>
    <scope>NUCLEOTIDE SEQUENCE</scope>
    <source>
        <strain evidence="1">M133</strain>
    </source>
</reference>
<proteinExistence type="predicted"/>
<evidence type="ECO:0000313" key="2">
    <source>
        <dbReference type="Proteomes" id="UP000663929"/>
    </source>
</evidence>
<dbReference type="RefSeq" id="WP_237383176.1">
    <property type="nucleotide sequence ID" value="NZ_CP071793.1"/>
</dbReference>
<sequence>MAYRVRYTGSTSIQNVLPVLTPPECAQFGGTSVYNVTYLGRNFPNPVAGPVSTWLSGNEEDFVFNIHMYDNGVVCPSDSEPNLPVDCRRFSLSFTFAGADDPVPATDSANRLLFDNAITDGFQVLDVISETNPAECSLFAQSFFDINVIDRGFSSADVANLENRIFLGVDWNLNINNLPGGGTLDWRQGLDEFEYPIAHRKAYRLWSNLMLGNMENIDPATPIIDLDGLPFEQFALGGTGLFNQVDCDTESFNFFDITDAEVESSTVRNLIGSHTNHLLEVTRDNTRVNFRYAALYLVTPNTCSQSSAFGARPASADFRIASTDFPEPNRVEVVLEVPQAWRDTTNNARVSNDYSITWYYRNDSTLVPAAIVDGGSESSRELEVTLNVPYSAPDQYVIEARITHEDTDAMVSVVSPTHDIDYTGLTGRSFLNAENPTADNFLDPGETLSVPFALENIGADQLDNVTVTLGLVSPLDAELGFGLEVVTRRGAQRADSHQVDMGNLNAGEILDMDLLYRLFYASQTCSDMEFFVNVAYQNGSFRTSHRRTLTVRTNCLIEDTTHSIDGSYESSELFGTPSPCQDSNCTETNCDPDIQDCSPSLGLGWGFLSGKWVGRTDIIGFFWTLRSPAYPVTGNMRIRLQHQATLKFWVAGGILEYRIRDEGQAWSPWNDLILELSDNPTDFYNDRAFLEITDTNLDKIISDRYVFMAQTASQTIDQPVPDGLFSKDQVQFRFTFQQTATGDQGVWQLDEFDFVIEATPDNEFGAVIPDKVIVGACARDIGFTVSGEGNYQYYWYENLDALIAGTPAEGSPTNEPVWTNASSQITESGFVYVEAVDTSSAQDPVRRIYRIDVDLEATLPETLGDMSTDWGDATLDPLNDLNRDDELDVRDFVNYITLTDCDVFR</sequence>
<gene>
    <name evidence="1" type="ORF">J3U87_11505</name>
</gene>
<dbReference type="EMBL" id="CP071793">
    <property type="protein sequence ID" value="QTD53078.1"/>
    <property type="molecule type" value="Genomic_DNA"/>
</dbReference>
<dbReference type="Proteomes" id="UP000663929">
    <property type="component" value="Chromosome"/>
</dbReference>
<dbReference type="PROSITE" id="PS00018">
    <property type="entry name" value="EF_HAND_1"/>
    <property type="match status" value="1"/>
</dbReference>
<keyword evidence="2" id="KW-1185">Reference proteome</keyword>
<evidence type="ECO:0000313" key="1">
    <source>
        <dbReference type="EMBL" id="QTD53078.1"/>
    </source>
</evidence>
<dbReference type="InterPro" id="IPR018247">
    <property type="entry name" value="EF_Hand_1_Ca_BS"/>
</dbReference>
<organism evidence="1 2">
    <name type="scientific">Sulfidibacter corallicola</name>
    <dbReference type="NCBI Taxonomy" id="2818388"/>
    <lineage>
        <taxon>Bacteria</taxon>
        <taxon>Pseudomonadati</taxon>
        <taxon>Acidobacteriota</taxon>
        <taxon>Holophagae</taxon>
        <taxon>Acanthopleuribacterales</taxon>
        <taxon>Acanthopleuribacteraceae</taxon>
        <taxon>Sulfidibacter</taxon>
    </lineage>
</organism>
<name>A0A8A4TV97_SULCO</name>
<dbReference type="AlphaFoldDB" id="A0A8A4TV97"/>
<protein>
    <submittedName>
        <fullName evidence="1">Uncharacterized protein</fullName>
    </submittedName>
</protein>
<accession>A0A8A4TV97</accession>
<dbReference type="KEGG" id="scor:J3U87_11505"/>